<dbReference type="Proteomes" id="UP000305417">
    <property type="component" value="Unassembled WGS sequence"/>
</dbReference>
<dbReference type="EMBL" id="VBUC01000001">
    <property type="protein sequence ID" value="TLT01819.1"/>
    <property type="molecule type" value="Genomic_DNA"/>
</dbReference>
<accession>A0A5J6RFY7</accession>
<protein>
    <submittedName>
        <fullName evidence="1">NADH:quinone oxidoreductase I, chain G-like protein (Cl35703 superfamily)</fullName>
    </submittedName>
</protein>
<gene>
    <name evidence="1" type="ORF">ACBT_0360</name>
    <name evidence="2" type="ORF">FE247_00160</name>
</gene>
<evidence type="ECO:0000313" key="3">
    <source>
        <dbReference type="Proteomes" id="UP000305417"/>
    </source>
</evidence>
<evidence type="ECO:0000313" key="1">
    <source>
        <dbReference type="EMBL" id="QKJ26328.1"/>
    </source>
</evidence>
<dbReference type="OrthoDB" id="5326713at2"/>
<organism evidence="1 4">
    <name type="scientific">Aliarcobacter cibarius</name>
    <dbReference type="NCBI Taxonomy" id="255507"/>
    <lineage>
        <taxon>Bacteria</taxon>
        <taxon>Pseudomonadati</taxon>
        <taxon>Campylobacterota</taxon>
        <taxon>Epsilonproteobacteria</taxon>
        <taxon>Campylobacterales</taxon>
        <taxon>Arcobacteraceae</taxon>
        <taxon>Aliarcobacter</taxon>
    </lineage>
</organism>
<reference evidence="2 3" key="1">
    <citation type="submission" date="2019-05" db="EMBL/GenBank/DDBJ databases">
        <title>Arcobacter cibarius and Arcobacter thereius providing challenges in identification an antibiotic susceptibility and Quinolone resistance.</title>
        <authorList>
            <person name="Busch A."/>
            <person name="Hanel I."/>
            <person name="Hotzel H."/>
            <person name="Tomaso H."/>
        </authorList>
    </citation>
    <scope>NUCLEOTIDE SEQUENCE [LARGE SCALE GENOMIC DNA]</scope>
    <source>
        <strain evidence="2 3">16CS0831-2</strain>
    </source>
</reference>
<dbReference type="Proteomes" id="UP000509513">
    <property type="component" value="Chromosome"/>
</dbReference>
<evidence type="ECO:0000313" key="2">
    <source>
        <dbReference type="EMBL" id="TLT01819.1"/>
    </source>
</evidence>
<dbReference type="EMBL" id="CP054051">
    <property type="protein sequence ID" value="QKJ26328.1"/>
    <property type="molecule type" value="Genomic_DNA"/>
</dbReference>
<dbReference type="KEGG" id="acib:ACBT_0360"/>
<proteinExistence type="predicted"/>
<keyword evidence="3" id="KW-1185">Reference proteome</keyword>
<dbReference type="RefSeq" id="WP_024775820.1">
    <property type="nucleotide sequence ID" value="NZ_CP043857.1"/>
</dbReference>
<name>A0A5J6RFY7_9BACT</name>
<dbReference type="STRING" id="1442598.GCA_000522465_01743"/>
<dbReference type="AlphaFoldDB" id="A0A5J6RFY7"/>
<evidence type="ECO:0000313" key="4">
    <source>
        <dbReference type="Proteomes" id="UP000509513"/>
    </source>
</evidence>
<sequence length="258" mass="29519">MKRIEELKNSDFIVSLGTFCEDESLRKIVLNRGKNVNFVYMSPIDNPLLKNSYNQFIKYEAGSEEAVIALLLNTFANHLDDKTKTYLDELDLGYLSAESSAGEEEFEEANDLSFEASNKVLIVGNDLKNHSRVENIARLLGRVEKLTELSVIILDEELEKKVEHFKDEVLEDIDNLKSFNGTVVYEILGDEKYLITSQTFLNIAKIKDGDHVEIFTKNQNYKRVAKLDSNLLGTIALLEVSNFSKEYRYKQAKIEKSE</sequence>
<reference evidence="1 4" key="2">
    <citation type="submission" date="2020-05" db="EMBL/GenBank/DDBJ databases">
        <title>Complete genome sequencing of Campylobacter and Arcobacter type strains.</title>
        <authorList>
            <person name="Miller W.G."/>
            <person name="Yee E."/>
        </authorList>
    </citation>
    <scope>NUCLEOTIDE SEQUENCE [LARGE SCALE GENOMIC DNA]</scope>
    <source>
        <strain evidence="1 4">LMG 21996</strain>
    </source>
</reference>